<keyword evidence="3" id="KW-1185">Reference proteome</keyword>
<evidence type="ECO:0000313" key="2">
    <source>
        <dbReference type="EMBL" id="MBS9722544.1"/>
    </source>
</evidence>
<organism evidence="2 3">
    <name type="scientific">Tianweitania aestuarii</name>
    <dbReference type="NCBI Taxonomy" id="2814886"/>
    <lineage>
        <taxon>Bacteria</taxon>
        <taxon>Pseudomonadati</taxon>
        <taxon>Pseudomonadota</taxon>
        <taxon>Alphaproteobacteria</taxon>
        <taxon>Hyphomicrobiales</taxon>
        <taxon>Phyllobacteriaceae</taxon>
        <taxon>Tianweitania</taxon>
    </lineage>
</organism>
<evidence type="ECO:0000313" key="3">
    <source>
        <dbReference type="Proteomes" id="UP001297272"/>
    </source>
</evidence>
<dbReference type="Proteomes" id="UP001297272">
    <property type="component" value="Unassembled WGS sequence"/>
</dbReference>
<dbReference type="EMBL" id="JAFMNX010000006">
    <property type="protein sequence ID" value="MBS9722544.1"/>
    <property type="molecule type" value="Genomic_DNA"/>
</dbReference>
<name>A0ABS5RZR7_9HYPH</name>
<accession>A0ABS5RZR7</accession>
<protein>
    <recommendedName>
        <fullName evidence="4">DNA primase</fullName>
    </recommendedName>
</protein>
<proteinExistence type="predicted"/>
<comment type="caution">
    <text evidence="2">The sequence shown here is derived from an EMBL/GenBank/DDBJ whole genome shotgun (WGS) entry which is preliminary data.</text>
</comment>
<feature type="region of interest" description="Disordered" evidence="1">
    <location>
        <begin position="30"/>
        <end position="79"/>
    </location>
</feature>
<evidence type="ECO:0000256" key="1">
    <source>
        <dbReference type="SAM" id="MobiDB-lite"/>
    </source>
</evidence>
<reference evidence="2 3" key="1">
    <citation type="submission" date="2021-03" db="EMBL/GenBank/DDBJ databases">
        <title>Tianweitania aestuarii sp. nov., isolated from a tidal flat.</title>
        <authorList>
            <person name="Park S."/>
            <person name="Yoon J.-H."/>
        </authorList>
    </citation>
    <scope>NUCLEOTIDE SEQUENCE [LARGE SCALE GENOMIC DNA]</scope>
    <source>
        <strain evidence="2 3">BSSL-BM11</strain>
    </source>
</reference>
<sequence length="79" mass="8775">MLDGGAEDAALADADLFDNEDDLVPLDQIENLDDDEAEDVTGQDDDNPYQESDEALPDDQEERSIARDNSREGSRFDQV</sequence>
<feature type="compositionally biased region" description="Basic and acidic residues" evidence="1">
    <location>
        <begin position="62"/>
        <end position="79"/>
    </location>
</feature>
<feature type="compositionally biased region" description="Acidic residues" evidence="1">
    <location>
        <begin position="30"/>
        <end position="61"/>
    </location>
</feature>
<evidence type="ECO:0008006" key="4">
    <source>
        <dbReference type="Google" id="ProtNLM"/>
    </source>
</evidence>
<gene>
    <name evidence="2" type="ORF">JYU29_17755</name>
</gene>